<keyword evidence="2" id="KW-0808">Transferase</keyword>
<dbReference type="AlphaFoldDB" id="A0AAU7CDE3"/>
<dbReference type="InterPro" id="IPR016181">
    <property type="entry name" value="Acyl_CoA_acyltransferase"/>
</dbReference>
<dbReference type="GO" id="GO:0016747">
    <property type="term" value="F:acyltransferase activity, transferring groups other than amino-acyl groups"/>
    <property type="evidence" value="ECO:0007669"/>
    <property type="project" value="InterPro"/>
</dbReference>
<dbReference type="InterPro" id="IPR000182">
    <property type="entry name" value="GNAT_dom"/>
</dbReference>
<dbReference type="Pfam" id="PF18014">
    <property type="entry name" value="Acetyltransf_18"/>
    <property type="match status" value="1"/>
</dbReference>
<gene>
    <name evidence="2" type="ORF">V5E97_33920</name>
</gene>
<dbReference type="SUPFAM" id="SSF55729">
    <property type="entry name" value="Acyl-CoA N-acyltransferases (Nat)"/>
    <property type="match status" value="1"/>
</dbReference>
<dbReference type="RefSeq" id="WP_406696005.1">
    <property type="nucleotide sequence ID" value="NZ_CP155447.1"/>
</dbReference>
<organism evidence="2">
    <name type="scientific">Singulisphaera sp. Ch08</name>
    <dbReference type="NCBI Taxonomy" id="3120278"/>
    <lineage>
        <taxon>Bacteria</taxon>
        <taxon>Pseudomonadati</taxon>
        <taxon>Planctomycetota</taxon>
        <taxon>Planctomycetia</taxon>
        <taxon>Isosphaerales</taxon>
        <taxon>Isosphaeraceae</taxon>
        <taxon>Singulisphaera</taxon>
    </lineage>
</organism>
<evidence type="ECO:0000313" key="2">
    <source>
        <dbReference type="EMBL" id="XBH03269.1"/>
    </source>
</evidence>
<dbReference type="PANTHER" id="PTHR47237">
    <property type="entry name" value="SLL0310 PROTEIN"/>
    <property type="match status" value="1"/>
</dbReference>
<keyword evidence="2" id="KW-0012">Acyltransferase</keyword>
<feature type="domain" description="N-acetyltransferase" evidence="1">
    <location>
        <begin position="1"/>
        <end position="125"/>
    </location>
</feature>
<dbReference type="Gene3D" id="3.40.630.90">
    <property type="match status" value="1"/>
</dbReference>
<dbReference type="Pfam" id="PF00583">
    <property type="entry name" value="Acetyltransf_1"/>
    <property type="match status" value="1"/>
</dbReference>
<dbReference type="PROSITE" id="PS51186">
    <property type="entry name" value="GNAT"/>
    <property type="match status" value="1"/>
</dbReference>
<protein>
    <submittedName>
        <fullName evidence="2">GNAT family N-acetyltransferase</fullName>
        <ecNumber evidence="2">2.3.1.-</ecNumber>
    </submittedName>
</protein>
<name>A0AAU7CDE3_9BACT</name>
<evidence type="ECO:0000259" key="1">
    <source>
        <dbReference type="PROSITE" id="PS51186"/>
    </source>
</evidence>
<dbReference type="EC" id="2.3.1.-" evidence="2"/>
<proteinExistence type="predicted"/>
<dbReference type="EMBL" id="CP155447">
    <property type="protein sequence ID" value="XBH03269.1"/>
    <property type="molecule type" value="Genomic_DNA"/>
</dbReference>
<dbReference type="CDD" id="cd04301">
    <property type="entry name" value="NAT_SF"/>
    <property type="match status" value="1"/>
</dbReference>
<accession>A0AAU7CDE3</accession>
<reference evidence="2" key="1">
    <citation type="submission" date="2024-05" db="EMBL/GenBank/DDBJ databases">
        <title>Planctomycetes of the genus Singulisphaera possess chitinolytic capabilities.</title>
        <authorList>
            <person name="Ivanova A."/>
        </authorList>
    </citation>
    <scope>NUCLEOTIDE SEQUENCE</scope>
    <source>
        <strain evidence="2">Ch08T</strain>
    </source>
</reference>
<dbReference type="PANTHER" id="PTHR47237:SF2">
    <property type="entry name" value="BLL4206 PROTEIN"/>
    <property type="match status" value="1"/>
</dbReference>
<dbReference type="InterPro" id="IPR041496">
    <property type="entry name" value="YitH/HolE_GNAT"/>
</dbReference>
<sequence length="264" mass="29350">MRLKDQAGWNQVNRDWQRLFDLQPDGCFVAEFDGRPVGTVVTCRFEQVAWVAMMLVDEAYRGQGIGRKLMTRAIEELDRHEIRSIRLDATPFGQPLYESLGFAPESTLIRFAGILSPVVENEAIPAWNQPGREHELLALDREVTGTDRGALIARLFAEHGESLRVVETDQGVKGFLMSRPGSNSRQIGPCIADETAGRRLLADAGRRYAGEPVVIDIPSSHDQAIEIVEALGLKPLRQLLRMGRGPRVIEDLSRLWASAGPEKG</sequence>
<dbReference type="InterPro" id="IPR052729">
    <property type="entry name" value="Acyl/Acetyltrans_Enzymes"/>
</dbReference>
<dbReference type="Gene3D" id="3.40.630.30">
    <property type="match status" value="1"/>
</dbReference>